<organism evidence="5 6">
    <name type="scientific">Pythium oligandrum</name>
    <name type="common">Mycoparasitic fungus</name>
    <dbReference type="NCBI Taxonomy" id="41045"/>
    <lineage>
        <taxon>Eukaryota</taxon>
        <taxon>Sar</taxon>
        <taxon>Stramenopiles</taxon>
        <taxon>Oomycota</taxon>
        <taxon>Peronosporomycetes</taxon>
        <taxon>Pythiales</taxon>
        <taxon>Pythiaceae</taxon>
        <taxon>Pythium</taxon>
    </lineage>
</organism>
<reference evidence="5" key="1">
    <citation type="submission" date="2019-03" db="EMBL/GenBank/DDBJ databases">
        <title>Long read genome sequence of the mycoparasitic Pythium oligandrum ATCC 38472 isolated from sugarbeet rhizosphere.</title>
        <authorList>
            <person name="Gaulin E."/>
        </authorList>
    </citation>
    <scope>NUCLEOTIDE SEQUENCE</scope>
    <source>
        <strain evidence="5">ATCC 38472_TT</strain>
    </source>
</reference>
<dbReference type="AlphaFoldDB" id="A0A8K1C6D8"/>
<comment type="subcellular location">
    <subcellularLocation>
        <location evidence="1">Host cell</location>
    </subcellularLocation>
    <subcellularLocation>
        <location evidence="2">Secreted</location>
    </subcellularLocation>
</comment>
<name>A0A8K1C6D8_PYTOL</name>
<comment type="caution">
    <text evidence="5">The sequence shown here is derived from an EMBL/GenBank/DDBJ whole genome shotgun (WGS) entry which is preliminary data.</text>
</comment>
<keyword evidence="3" id="KW-0964">Secreted</keyword>
<sequence length="196" mass="21667">MVVLICAAVGMRAPLFAVDVNETLVVELLKDVIKEKMPDKIKCSAARLHLFLAEKGGHWLQDDAPAALELVEGKIHEDVQAMIDEGEMAVTWSIGDWPKKKWMTGDYVPTTTDPCAGEVPDDSDPNLLKYQRKHCNQAMLGFSTTDLEQNAESGSAWLNGSTRLESTEIATMESSQQGTLDSLDPARIPHLRFALW</sequence>
<evidence type="ECO:0000313" key="6">
    <source>
        <dbReference type="Proteomes" id="UP000794436"/>
    </source>
</evidence>
<dbReference type="GO" id="GO:0043657">
    <property type="term" value="C:host cell"/>
    <property type="evidence" value="ECO:0007669"/>
    <property type="project" value="UniProtKB-SubCell"/>
</dbReference>
<keyword evidence="6" id="KW-1185">Reference proteome</keyword>
<accession>A0A8K1C6D8</accession>
<dbReference type="Pfam" id="PF20147">
    <property type="entry name" value="Crinkler"/>
    <property type="match status" value="1"/>
</dbReference>
<feature type="domain" description="Crinkler effector protein N-terminal" evidence="4">
    <location>
        <begin position="3"/>
        <end position="73"/>
    </location>
</feature>
<dbReference type="InterPro" id="IPR045379">
    <property type="entry name" value="Crinkler_N"/>
</dbReference>
<dbReference type="GO" id="GO:0005576">
    <property type="term" value="C:extracellular region"/>
    <property type="evidence" value="ECO:0007669"/>
    <property type="project" value="UniProtKB-SubCell"/>
</dbReference>
<dbReference type="EMBL" id="SPLM01000144">
    <property type="protein sequence ID" value="TMW57280.1"/>
    <property type="molecule type" value="Genomic_DNA"/>
</dbReference>
<proteinExistence type="predicted"/>
<dbReference type="Proteomes" id="UP000794436">
    <property type="component" value="Unassembled WGS sequence"/>
</dbReference>
<evidence type="ECO:0000256" key="2">
    <source>
        <dbReference type="ARBA" id="ARBA00004613"/>
    </source>
</evidence>
<protein>
    <recommendedName>
        <fullName evidence="4">Crinkler effector protein N-terminal domain-containing protein</fullName>
    </recommendedName>
</protein>
<evidence type="ECO:0000259" key="4">
    <source>
        <dbReference type="Pfam" id="PF20147"/>
    </source>
</evidence>
<evidence type="ECO:0000256" key="1">
    <source>
        <dbReference type="ARBA" id="ARBA00004340"/>
    </source>
</evidence>
<gene>
    <name evidence="5" type="ORF">Poli38472_003205</name>
</gene>
<dbReference type="OrthoDB" id="114285at2759"/>
<evidence type="ECO:0000256" key="3">
    <source>
        <dbReference type="ARBA" id="ARBA00022525"/>
    </source>
</evidence>
<evidence type="ECO:0000313" key="5">
    <source>
        <dbReference type="EMBL" id="TMW57280.1"/>
    </source>
</evidence>